<comment type="caution">
    <text evidence="3">The sequence shown here is derived from an EMBL/GenBank/DDBJ whole genome shotgun (WGS) entry which is preliminary data.</text>
</comment>
<feature type="domain" description="YCII-related" evidence="2">
    <location>
        <begin position="3"/>
        <end position="86"/>
    </location>
</feature>
<protein>
    <submittedName>
        <fullName evidence="3">Dehydrogenase</fullName>
    </submittedName>
</protein>
<dbReference type="Proteomes" id="UP000565715">
    <property type="component" value="Unassembled WGS sequence"/>
</dbReference>
<dbReference type="SUPFAM" id="SSF54909">
    <property type="entry name" value="Dimeric alpha+beta barrel"/>
    <property type="match status" value="1"/>
</dbReference>
<accession>A0A846XED3</accession>
<dbReference type="InterPro" id="IPR011008">
    <property type="entry name" value="Dimeric_a/b-barrel"/>
</dbReference>
<dbReference type="AlphaFoldDB" id="A0A846XED3"/>
<evidence type="ECO:0000259" key="2">
    <source>
        <dbReference type="Pfam" id="PF03795"/>
    </source>
</evidence>
<comment type="similarity">
    <text evidence="1">Belongs to the YciI family.</text>
</comment>
<sequence length="102" mass="11466">MAFFLVRYRYTDDHAGRDARRPEHKDYLAAAADRGLILGSGPFAAGENAGAAMIYSAHRKDDIVAVVEEDPFYRHGYIASYEITEWIPMIGPWAVDARARHP</sequence>
<evidence type="ECO:0000313" key="4">
    <source>
        <dbReference type="Proteomes" id="UP000565715"/>
    </source>
</evidence>
<gene>
    <name evidence="3" type="ORF">HGA13_08390</name>
</gene>
<evidence type="ECO:0000313" key="3">
    <source>
        <dbReference type="EMBL" id="NKY33086.1"/>
    </source>
</evidence>
<dbReference type="EMBL" id="JAAXOO010000002">
    <property type="protein sequence ID" value="NKY33086.1"/>
    <property type="molecule type" value="Genomic_DNA"/>
</dbReference>
<dbReference type="InterPro" id="IPR005545">
    <property type="entry name" value="YCII"/>
</dbReference>
<reference evidence="3 4" key="1">
    <citation type="submission" date="2020-04" db="EMBL/GenBank/DDBJ databases">
        <title>MicrobeNet Type strains.</title>
        <authorList>
            <person name="Nicholson A.C."/>
        </authorList>
    </citation>
    <scope>NUCLEOTIDE SEQUENCE [LARGE SCALE GENOMIC DNA]</scope>
    <source>
        <strain evidence="3 4">DSM 45078</strain>
    </source>
</reference>
<dbReference type="Pfam" id="PF03795">
    <property type="entry name" value="YCII"/>
    <property type="match status" value="1"/>
</dbReference>
<dbReference type="Gene3D" id="3.30.70.1060">
    <property type="entry name" value="Dimeric alpha+beta barrel"/>
    <property type="match status" value="1"/>
</dbReference>
<dbReference type="RefSeq" id="WP_068040476.1">
    <property type="nucleotide sequence ID" value="NZ_JAAXOO010000002.1"/>
</dbReference>
<name>A0A846XED3_9NOCA</name>
<keyword evidence="4" id="KW-1185">Reference proteome</keyword>
<proteinExistence type="inferred from homology"/>
<evidence type="ECO:0000256" key="1">
    <source>
        <dbReference type="ARBA" id="ARBA00007689"/>
    </source>
</evidence>
<organism evidence="3 4">
    <name type="scientific">Nocardia speluncae</name>
    <dbReference type="NCBI Taxonomy" id="419477"/>
    <lineage>
        <taxon>Bacteria</taxon>
        <taxon>Bacillati</taxon>
        <taxon>Actinomycetota</taxon>
        <taxon>Actinomycetes</taxon>
        <taxon>Mycobacteriales</taxon>
        <taxon>Nocardiaceae</taxon>
        <taxon>Nocardia</taxon>
    </lineage>
</organism>